<dbReference type="OrthoDB" id="2630192at2"/>
<organism evidence="1 2">
    <name type="scientific">Aneurinibacillus soli</name>
    <dbReference type="NCBI Taxonomy" id="1500254"/>
    <lineage>
        <taxon>Bacteria</taxon>
        <taxon>Bacillati</taxon>
        <taxon>Bacillota</taxon>
        <taxon>Bacilli</taxon>
        <taxon>Bacillales</taxon>
        <taxon>Paenibacillaceae</taxon>
        <taxon>Aneurinibacillus group</taxon>
        <taxon>Aneurinibacillus</taxon>
    </lineage>
</organism>
<name>A0A0U4WHI8_9BACL</name>
<dbReference type="EMBL" id="AP017312">
    <property type="protein sequence ID" value="BAU28123.1"/>
    <property type="molecule type" value="Genomic_DNA"/>
</dbReference>
<sequence>MKNPMFYDDEIRIEVDYVGWEDFQPGDKVTWSNGIGNTFPVKKEQPIGIFLTYLPPGESAKQILPKGISGNQLKGQDVAQKTNRAIVAVPRGGKSQLVDYYMPNVKWLRHINDSE</sequence>
<accession>A0A0U4WHI8</accession>
<keyword evidence="2" id="KW-1185">Reference proteome</keyword>
<dbReference type="KEGG" id="asoc:CB4_02297"/>
<protein>
    <submittedName>
        <fullName evidence="1">Uncharacterized protein</fullName>
    </submittedName>
</protein>
<evidence type="ECO:0000313" key="2">
    <source>
        <dbReference type="Proteomes" id="UP000217696"/>
    </source>
</evidence>
<gene>
    <name evidence="1" type="ORF">CB4_02297</name>
</gene>
<evidence type="ECO:0000313" key="1">
    <source>
        <dbReference type="EMBL" id="BAU28123.1"/>
    </source>
</evidence>
<dbReference type="AlphaFoldDB" id="A0A0U4WHI8"/>
<dbReference type="Proteomes" id="UP000217696">
    <property type="component" value="Chromosome"/>
</dbReference>
<reference evidence="1 2" key="1">
    <citation type="submission" date="2015-12" db="EMBL/GenBank/DDBJ databases">
        <title>Genome sequence of Aneurinibacillus soli.</title>
        <authorList>
            <person name="Lee J.S."/>
            <person name="Lee K.C."/>
            <person name="Kim K.K."/>
            <person name="Lee B.W."/>
        </authorList>
    </citation>
    <scope>NUCLEOTIDE SEQUENCE [LARGE SCALE GENOMIC DNA]</scope>
    <source>
        <strain evidence="1 2">CB4</strain>
    </source>
</reference>
<proteinExistence type="predicted"/>
<dbReference type="RefSeq" id="WP_096465904.1">
    <property type="nucleotide sequence ID" value="NZ_AP017312.1"/>
</dbReference>